<dbReference type="InterPro" id="IPR036157">
    <property type="entry name" value="dUTPase-like_sf"/>
</dbReference>
<protein>
    <recommendedName>
        <fullName evidence="5">Deoxyuridine 5'-triphosphate nucleotidohydrolase</fullName>
        <shortName evidence="5">dUTPase</shortName>
        <ecNumber evidence="5">3.6.1.23</ecNumber>
    </recommendedName>
    <alternativeName>
        <fullName evidence="5">dUTP pyrophosphatase</fullName>
    </alternativeName>
</protein>
<keyword evidence="4 5" id="KW-0546">Nucleotide metabolism</keyword>
<proteinExistence type="inferred from homology"/>
<dbReference type="GO" id="GO:0004170">
    <property type="term" value="F:dUTP diphosphatase activity"/>
    <property type="evidence" value="ECO:0007669"/>
    <property type="project" value="UniProtKB-UniRule"/>
</dbReference>
<dbReference type="CDD" id="cd07557">
    <property type="entry name" value="trimeric_dUTPase"/>
    <property type="match status" value="1"/>
</dbReference>
<evidence type="ECO:0000313" key="7">
    <source>
        <dbReference type="EMBL" id="KFP39076.1"/>
    </source>
</evidence>
<keyword evidence="5" id="KW-0460">Magnesium</keyword>
<dbReference type="UniPathway" id="UPA00610">
    <property type="reaction ID" value="UER00666"/>
</dbReference>
<feature type="domain" description="dUTPase-like" evidence="6">
    <location>
        <begin position="3"/>
        <end position="70"/>
    </location>
</feature>
<dbReference type="GO" id="GO:0006226">
    <property type="term" value="P:dUMP biosynthetic process"/>
    <property type="evidence" value="ECO:0007669"/>
    <property type="project" value="UniProtKB-UniRule"/>
</dbReference>
<dbReference type="InterPro" id="IPR029054">
    <property type="entry name" value="dUTPase-like"/>
</dbReference>
<dbReference type="GO" id="GO:0000287">
    <property type="term" value="F:magnesium ion binding"/>
    <property type="evidence" value="ECO:0007669"/>
    <property type="project" value="UniProtKB-UniRule"/>
</dbReference>
<keyword evidence="8" id="KW-1185">Reference proteome</keyword>
<feature type="non-terminal residue" evidence="7">
    <location>
        <position position="72"/>
    </location>
</feature>
<evidence type="ECO:0000256" key="1">
    <source>
        <dbReference type="ARBA" id="ARBA00005142"/>
    </source>
</evidence>
<accession>A0A091L800</accession>
<dbReference type="SUPFAM" id="SSF51283">
    <property type="entry name" value="dUTPase-like"/>
    <property type="match status" value="1"/>
</dbReference>
<evidence type="ECO:0000256" key="4">
    <source>
        <dbReference type="ARBA" id="ARBA00023080"/>
    </source>
</evidence>
<organism evidence="7 8">
    <name type="scientific">Chlamydotis macqueenii</name>
    <name type="common">Macqueen's bustard</name>
    <dbReference type="NCBI Taxonomy" id="187382"/>
    <lineage>
        <taxon>Eukaryota</taxon>
        <taxon>Metazoa</taxon>
        <taxon>Chordata</taxon>
        <taxon>Craniata</taxon>
        <taxon>Vertebrata</taxon>
        <taxon>Euteleostomi</taxon>
        <taxon>Archelosauria</taxon>
        <taxon>Archosauria</taxon>
        <taxon>Dinosauria</taxon>
        <taxon>Saurischia</taxon>
        <taxon>Theropoda</taxon>
        <taxon>Coelurosauria</taxon>
        <taxon>Aves</taxon>
        <taxon>Neognathae</taxon>
        <taxon>Neoaves</taxon>
        <taxon>Otidimorphae</taxon>
        <taxon>Otidiformes</taxon>
        <taxon>Otididae</taxon>
        <taxon>Chlamydotis</taxon>
    </lineage>
</organism>
<dbReference type="InterPro" id="IPR008181">
    <property type="entry name" value="dUTPase"/>
</dbReference>
<comment type="function">
    <text evidence="5">Involved in nucleotide metabolism via production of dUMP, the immediate precursor of thymidine nucleotides, and decreases the intracellular concentration of dUTP so that uracil cannot be incorporated into DNA.</text>
</comment>
<keyword evidence="5" id="KW-0479">Metal-binding</keyword>
<feature type="non-terminal residue" evidence="7">
    <location>
        <position position="1"/>
    </location>
</feature>
<comment type="catalytic activity">
    <reaction evidence="5">
        <text>dUTP + H2O = dUMP + diphosphate + H(+)</text>
        <dbReference type="Rhea" id="RHEA:10248"/>
        <dbReference type="ChEBI" id="CHEBI:15377"/>
        <dbReference type="ChEBI" id="CHEBI:15378"/>
        <dbReference type="ChEBI" id="CHEBI:33019"/>
        <dbReference type="ChEBI" id="CHEBI:61555"/>
        <dbReference type="ChEBI" id="CHEBI:246422"/>
        <dbReference type="EC" id="3.6.1.23"/>
    </reaction>
</comment>
<dbReference type="AlphaFoldDB" id="A0A091L800"/>
<dbReference type="EC" id="3.6.1.23" evidence="5"/>
<evidence type="ECO:0000256" key="2">
    <source>
        <dbReference type="ARBA" id="ARBA00006581"/>
    </source>
</evidence>
<gene>
    <name evidence="7" type="ORF">N324_12500</name>
</gene>
<dbReference type="InterPro" id="IPR033704">
    <property type="entry name" value="dUTPase_trimeric"/>
</dbReference>
<comment type="similarity">
    <text evidence="2 5">Belongs to the dUTPase family.</text>
</comment>
<evidence type="ECO:0000256" key="5">
    <source>
        <dbReference type="RuleBase" id="RU367024"/>
    </source>
</evidence>
<comment type="cofactor">
    <cofactor evidence="5">
        <name>Mg(2+)</name>
        <dbReference type="ChEBI" id="CHEBI:18420"/>
    </cofactor>
</comment>
<comment type="pathway">
    <text evidence="1 5">Pyrimidine metabolism; dUMP biosynthesis; dUMP from dCTP (dUTP route): step 2/2.</text>
</comment>
<keyword evidence="3 5" id="KW-0378">Hydrolase</keyword>
<evidence type="ECO:0000256" key="3">
    <source>
        <dbReference type="ARBA" id="ARBA00022801"/>
    </source>
</evidence>
<dbReference type="PANTHER" id="PTHR11241:SF0">
    <property type="entry name" value="DEOXYURIDINE 5'-TRIPHOSPHATE NUCLEOTIDOHYDROLASE"/>
    <property type="match status" value="1"/>
</dbReference>
<dbReference type="PANTHER" id="PTHR11241">
    <property type="entry name" value="DEOXYURIDINE 5'-TRIPHOSPHATE NUCLEOTIDOHYDROLASE"/>
    <property type="match status" value="1"/>
</dbReference>
<evidence type="ECO:0000259" key="6">
    <source>
        <dbReference type="Pfam" id="PF00692"/>
    </source>
</evidence>
<dbReference type="EMBL" id="KK742063">
    <property type="protein sequence ID" value="KFP39076.1"/>
    <property type="molecule type" value="Genomic_DNA"/>
</dbReference>
<evidence type="ECO:0000313" key="8">
    <source>
        <dbReference type="Proteomes" id="UP000053330"/>
    </source>
</evidence>
<dbReference type="Proteomes" id="UP000053330">
    <property type="component" value="Unassembled WGS sequence"/>
</dbReference>
<sequence length="72" mass="7995">FFLLTAGVIDEDYRGNVSVVLFNFGKESFEVKKGDRIAQLICERICYPELEEVDALDDTERGEGGFGSTGNN</sequence>
<dbReference type="GO" id="GO:0046081">
    <property type="term" value="P:dUTP catabolic process"/>
    <property type="evidence" value="ECO:0007669"/>
    <property type="project" value="UniProtKB-UniRule"/>
</dbReference>
<name>A0A091L800_9AVES</name>
<dbReference type="Gene3D" id="2.70.40.10">
    <property type="match status" value="1"/>
</dbReference>
<reference evidence="7 8" key="1">
    <citation type="submission" date="2014-04" db="EMBL/GenBank/DDBJ databases">
        <title>Genome evolution of avian class.</title>
        <authorList>
            <person name="Zhang G."/>
            <person name="Li C."/>
        </authorList>
    </citation>
    <scope>NUCLEOTIDE SEQUENCE [LARGE SCALE GENOMIC DNA]</scope>
    <source>
        <strain evidence="7">BGI_N324</strain>
    </source>
</reference>
<dbReference type="Pfam" id="PF00692">
    <property type="entry name" value="dUTPase"/>
    <property type="match status" value="1"/>
</dbReference>